<keyword evidence="3 6" id="KW-0812">Transmembrane</keyword>
<protein>
    <recommendedName>
        <fullName evidence="6">Protein DETOXIFICATION</fullName>
    </recommendedName>
    <alternativeName>
        <fullName evidence="6">Multidrug and toxic compound extrusion protein</fullName>
    </alternativeName>
</protein>
<gene>
    <name evidence="7" type="ORF">POM88_008260</name>
</gene>
<dbReference type="GO" id="GO:0042910">
    <property type="term" value="F:xenobiotic transmembrane transporter activity"/>
    <property type="evidence" value="ECO:0007669"/>
    <property type="project" value="InterPro"/>
</dbReference>
<dbReference type="AlphaFoldDB" id="A0AAD8J9K0"/>
<feature type="transmembrane region" description="Helical" evidence="6">
    <location>
        <begin position="378"/>
        <end position="398"/>
    </location>
</feature>
<evidence type="ECO:0000256" key="6">
    <source>
        <dbReference type="RuleBase" id="RU004914"/>
    </source>
</evidence>
<dbReference type="NCBIfam" id="TIGR00797">
    <property type="entry name" value="matE"/>
    <property type="match status" value="1"/>
</dbReference>
<name>A0AAD8J9K0_9APIA</name>
<evidence type="ECO:0000256" key="1">
    <source>
        <dbReference type="ARBA" id="ARBA00004141"/>
    </source>
</evidence>
<dbReference type="InterPro" id="IPR045069">
    <property type="entry name" value="MATE_euk"/>
</dbReference>
<feature type="transmembrane region" description="Helical" evidence="6">
    <location>
        <begin position="155"/>
        <end position="173"/>
    </location>
</feature>
<evidence type="ECO:0000256" key="5">
    <source>
        <dbReference type="ARBA" id="ARBA00023136"/>
    </source>
</evidence>
<keyword evidence="8" id="KW-1185">Reference proteome</keyword>
<comment type="caution">
    <text evidence="7">The sequence shown here is derived from an EMBL/GenBank/DDBJ whole genome shotgun (WGS) entry which is preliminary data.</text>
</comment>
<feature type="transmembrane region" description="Helical" evidence="6">
    <location>
        <begin position="257"/>
        <end position="282"/>
    </location>
</feature>
<accession>A0AAD8J9K0</accession>
<comment type="similarity">
    <text evidence="2 6">Belongs to the multi antimicrobial extrusion (MATE) (TC 2.A.66.1) family.</text>
</comment>
<dbReference type="PANTHER" id="PTHR11206">
    <property type="entry name" value="MULTIDRUG RESISTANCE PROTEIN"/>
    <property type="match status" value="1"/>
</dbReference>
<feature type="transmembrane region" description="Helical" evidence="6">
    <location>
        <begin position="180"/>
        <end position="204"/>
    </location>
</feature>
<dbReference type="GO" id="GO:0016020">
    <property type="term" value="C:membrane"/>
    <property type="evidence" value="ECO:0007669"/>
    <property type="project" value="UniProtKB-SubCell"/>
</dbReference>
<feature type="transmembrane region" description="Helical" evidence="6">
    <location>
        <begin position="294"/>
        <end position="315"/>
    </location>
</feature>
<dbReference type="CDD" id="cd13132">
    <property type="entry name" value="MATE_eukaryotic"/>
    <property type="match status" value="1"/>
</dbReference>
<feature type="transmembrane region" description="Helical" evidence="6">
    <location>
        <begin position="112"/>
        <end position="135"/>
    </location>
</feature>
<feature type="transmembrane region" description="Helical" evidence="6">
    <location>
        <begin position="216"/>
        <end position="236"/>
    </location>
</feature>
<dbReference type="Pfam" id="PF01554">
    <property type="entry name" value="MatE"/>
    <property type="match status" value="2"/>
</dbReference>
<dbReference type="GO" id="GO:1990961">
    <property type="term" value="P:xenobiotic detoxification by transmembrane export across the plasma membrane"/>
    <property type="evidence" value="ECO:0007669"/>
    <property type="project" value="InterPro"/>
</dbReference>
<evidence type="ECO:0000313" key="8">
    <source>
        <dbReference type="Proteomes" id="UP001237642"/>
    </source>
</evidence>
<keyword evidence="5 6" id="KW-0472">Membrane</keyword>
<proteinExistence type="inferred from homology"/>
<dbReference type="EMBL" id="JAUIZM010000002">
    <property type="protein sequence ID" value="KAK1398397.1"/>
    <property type="molecule type" value="Genomic_DNA"/>
</dbReference>
<evidence type="ECO:0000256" key="4">
    <source>
        <dbReference type="ARBA" id="ARBA00022989"/>
    </source>
</evidence>
<dbReference type="Proteomes" id="UP001237642">
    <property type="component" value="Unassembled WGS sequence"/>
</dbReference>
<feature type="transmembrane region" description="Helical" evidence="6">
    <location>
        <begin position="68"/>
        <end position="91"/>
    </location>
</feature>
<dbReference type="GO" id="GO:0015297">
    <property type="term" value="F:antiporter activity"/>
    <property type="evidence" value="ECO:0007669"/>
    <property type="project" value="InterPro"/>
</dbReference>
<reference evidence="7" key="1">
    <citation type="submission" date="2023-02" db="EMBL/GenBank/DDBJ databases">
        <title>Genome of toxic invasive species Heracleum sosnowskyi carries increased number of genes despite the absence of recent whole-genome duplications.</title>
        <authorList>
            <person name="Schelkunov M."/>
            <person name="Shtratnikova V."/>
            <person name="Makarenko M."/>
            <person name="Klepikova A."/>
            <person name="Omelchenko D."/>
            <person name="Novikova G."/>
            <person name="Obukhova E."/>
            <person name="Bogdanov V."/>
            <person name="Penin A."/>
            <person name="Logacheva M."/>
        </authorList>
    </citation>
    <scope>NUCLEOTIDE SEQUENCE</scope>
    <source>
        <strain evidence="7">Hsosn_3</strain>
        <tissue evidence="7">Leaf</tissue>
    </source>
</reference>
<feature type="transmembrane region" description="Helical" evidence="6">
    <location>
        <begin position="410"/>
        <end position="431"/>
    </location>
</feature>
<comment type="subcellular location">
    <subcellularLocation>
        <location evidence="1">Membrane</location>
        <topology evidence="1">Multi-pass membrane protein</topology>
    </subcellularLocation>
</comment>
<dbReference type="InterPro" id="IPR002528">
    <property type="entry name" value="MATE_fam"/>
</dbReference>
<evidence type="ECO:0000313" key="7">
    <source>
        <dbReference type="EMBL" id="KAK1398397.1"/>
    </source>
</evidence>
<sequence>MGDAEAVVEVKSPENKEELMVAKSTFSEFVAEAKKISLIFMPMLIVTASDYSLRFLSTLMVGHVGKLYFSGAVISTSITNVIGFSFLYGMAGALETLCGQAYGAKQHKKLSIYTYGAIITLLLLCIPIAIIWLFMEKLLILIQQDPQISRVAGKFSIWLIPALFSHAILQPLIRYFQSQYLILPLLAASVATLAFHIPMCWAFVFKFDMGSNGAALAISLSCWLNTIFLGLYAMYSPKCADTRAPFSMEVFSTIKDFFRLGIPSALMACLEWWAYEIIILLAGIMRNPELETSVLSICVTVAILHYLTPYSLGVAASVRISNELGAGNPKAVRRTVWVVMVVGVTEVSISAAVLFTLRHVLGRAFVSDKQIVDYVRRMTPFICLTMILDNFQAILSGVARGTGWQTLGACVNLGSYYVVGTPVAILLGFQAHLKAKGLWIGIVAGALVQSILLALVTCFTDWRKEVENTRERVLDLKVNVDERGKVSPLGSQQVEEEMTSSD</sequence>
<feature type="transmembrane region" description="Helical" evidence="6">
    <location>
        <begin position="336"/>
        <end position="358"/>
    </location>
</feature>
<evidence type="ECO:0000256" key="2">
    <source>
        <dbReference type="ARBA" id="ARBA00010199"/>
    </source>
</evidence>
<feature type="transmembrane region" description="Helical" evidence="6">
    <location>
        <begin position="437"/>
        <end position="462"/>
    </location>
</feature>
<evidence type="ECO:0000256" key="3">
    <source>
        <dbReference type="ARBA" id="ARBA00022692"/>
    </source>
</evidence>
<keyword evidence="4 6" id="KW-1133">Transmembrane helix</keyword>
<organism evidence="7 8">
    <name type="scientific">Heracleum sosnowskyi</name>
    <dbReference type="NCBI Taxonomy" id="360622"/>
    <lineage>
        <taxon>Eukaryota</taxon>
        <taxon>Viridiplantae</taxon>
        <taxon>Streptophyta</taxon>
        <taxon>Embryophyta</taxon>
        <taxon>Tracheophyta</taxon>
        <taxon>Spermatophyta</taxon>
        <taxon>Magnoliopsida</taxon>
        <taxon>eudicotyledons</taxon>
        <taxon>Gunneridae</taxon>
        <taxon>Pentapetalae</taxon>
        <taxon>asterids</taxon>
        <taxon>campanulids</taxon>
        <taxon>Apiales</taxon>
        <taxon>Apiaceae</taxon>
        <taxon>Apioideae</taxon>
        <taxon>apioid superclade</taxon>
        <taxon>Tordylieae</taxon>
        <taxon>Tordyliinae</taxon>
        <taxon>Heracleum</taxon>
    </lineage>
</organism>
<reference evidence="7" key="2">
    <citation type="submission" date="2023-05" db="EMBL/GenBank/DDBJ databases">
        <authorList>
            <person name="Schelkunov M.I."/>
        </authorList>
    </citation>
    <scope>NUCLEOTIDE SEQUENCE</scope>
    <source>
        <strain evidence="7">Hsosn_3</strain>
        <tissue evidence="7">Leaf</tissue>
    </source>
</reference>